<reference evidence="9" key="1">
    <citation type="submission" date="2016-07" db="EMBL/GenBank/DDBJ databases">
        <title>Frankia sp. NRRL B-16219 Genome sequencing.</title>
        <authorList>
            <person name="Ghodhbane-Gtari F."/>
            <person name="Swanson E."/>
            <person name="Gueddou A."/>
            <person name="Louati M."/>
            <person name="Nouioui I."/>
            <person name="Hezbri K."/>
            <person name="Abebe-Akele F."/>
            <person name="Simpson S."/>
            <person name="Morris K."/>
            <person name="Thomas K."/>
            <person name="Gtari M."/>
            <person name="Tisa L.S."/>
        </authorList>
    </citation>
    <scope>NUCLEOTIDE SEQUENCE [LARGE SCALE GENOMIC DNA]</scope>
    <source>
        <strain evidence="9">NRRL B-16219</strain>
    </source>
</reference>
<sequence>MRLPAAPATLPAGPAAPRWALAPAAARSTFAPVTARRGLTPAAARWAPAAAAPSQFDDPLAVGVATLRAEIACARRAGLLGVLPALLGAAMATARTATAHSIRVEPVGPHTEGVRPFTDGPADGLGMPDPRRDADLVGRAIRGEREAFGLIYDRYAEFLYRYAYYRVGGNRAVAEDVVSETFLRALTRISTFEWQGRDIGAWLVTIARNHIVDLARSGRARLEFPTADLLAAADGHPGAGAAVPGPEDAVLAALDIREVLEALGTLGPEQRECVTLRFLEGLSVRETARAMNKKEGAVRALQLRAVRTLARHLPTARTD</sequence>
<dbReference type="InterPro" id="IPR014284">
    <property type="entry name" value="RNA_pol_sigma-70_dom"/>
</dbReference>
<proteinExistence type="inferred from homology"/>
<dbReference type="InterPro" id="IPR007627">
    <property type="entry name" value="RNA_pol_sigma70_r2"/>
</dbReference>
<dbReference type="GO" id="GO:0016987">
    <property type="term" value="F:sigma factor activity"/>
    <property type="evidence" value="ECO:0007669"/>
    <property type="project" value="UniProtKB-KW"/>
</dbReference>
<dbReference type="Gene3D" id="1.10.1740.10">
    <property type="match status" value="1"/>
</dbReference>
<dbReference type="InterPro" id="IPR039425">
    <property type="entry name" value="RNA_pol_sigma-70-like"/>
</dbReference>
<evidence type="ECO:0000313" key="8">
    <source>
        <dbReference type="EMBL" id="OHV21133.1"/>
    </source>
</evidence>
<gene>
    <name evidence="8" type="ORF">BBK14_07510</name>
</gene>
<feature type="domain" description="RNA polymerase sigma factor 70 region 4 type 2" evidence="7">
    <location>
        <begin position="257"/>
        <end position="309"/>
    </location>
</feature>
<dbReference type="InterPro" id="IPR013325">
    <property type="entry name" value="RNA_pol_sigma_r2"/>
</dbReference>
<evidence type="ECO:0000313" key="9">
    <source>
        <dbReference type="Proteomes" id="UP000179769"/>
    </source>
</evidence>
<dbReference type="SUPFAM" id="SSF88659">
    <property type="entry name" value="Sigma3 and sigma4 domains of RNA polymerase sigma factors"/>
    <property type="match status" value="1"/>
</dbReference>
<keyword evidence="4" id="KW-0804">Transcription</keyword>
<comment type="caution">
    <text evidence="8">The sequence shown here is derived from an EMBL/GenBank/DDBJ whole genome shotgun (WGS) entry which is preliminary data.</text>
</comment>
<dbReference type="InterPro" id="IPR036388">
    <property type="entry name" value="WH-like_DNA-bd_sf"/>
</dbReference>
<dbReference type="Pfam" id="PF04542">
    <property type="entry name" value="Sigma70_r2"/>
    <property type="match status" value="1"/>
</dbReference>
<dbReference type="EMBL" id="MAXA01000257">
    <property type="protein sequence ID" value="OHV21133.1"/>
    <property type="molecule type" value="Genomic_DNA"/>
</dbReference>
<feature type="region of interest" description="Disordered" evidence="5">
    <location>
        <begin position="108"/>
        <end position="129"/>
    </location>
</feature>
<protein>
    <submittedName>
        <fullName evidence="8">RNA polymerase subunit sigma-24</fullName>
    </submittedName>
</protein>
<evidence type="ECO:0000256" key="4">
    <source>
        <dbReference type="ARBA" id="ARBA00023163"/>
    </source>
</evidence>
<evidence type="ECO:0000256" key="2">
    <source>
        <dbReference type="ARBA" id="ARBA00023015"/>
    </source>
</evidence>
<evidence type="ECO:0000259" key="7">
    <source>
        <dbReference type="Pfam" id="PF08281"/>
    </source>
</evidence>
<dbReference type="AlphaFoldDB" id="A0A1S1PE11"/>
<dbReference type="NCBIfam" id="TIGR02937">
    <property type="entry name" value="sigma70-ECF"/>
    <property type="match status" value="1"/>
</dbReference>
<dbReference type="InterPro" id="IPR013249">
    <property type="entry name" value="RNA_pol_sigma70_r4_t2"/>
</dbReference>
<evidence type="ECO:0000256" key="3">
    <source>
        <dbReference type="ARBA" id="ARBA00023082"/>
    </source>
</evidence>
<dbReference type="Gene3D" id="1.10.10.10">
    <property type="entry name" value="Winged helix-like DNA-binding domain superfamily/Winged helix DNA-binding domain"/>
    <property type="match status" value="1"/>
</dbReference>
<keyword evidence="3" id="KW-0731">Sigma factor</keyword>
<dbReference type="PANTHER" id="PTHR43133:SF57">
    <property type="entry name" value="RNA POLYMERASE SIGMA-70 FACTOR"/>
    <property type="match status" value="1"/>
</dbReference>
<evidence type="ECO:0000259" key="6">
    <source>
        <dbReference type="Pfam" id="PF04542"/>
    </source>
</evidence>
<dbReference type="RefSeq" id="WP_071066484.1">
    <property type="nucleotide sequence ID" value="NZ_MAXA01000257.1"/>
</dbReference>
<accession>A0A1S1PE11</accession>
<dbReference type="SUPFAM" id="SSF88946">
    <property type="entry name" value="Sigma2 domain of RNA polymerase sigma factors"/>
    <property type="match status" value="1"/>
</dbReference>
<organism evidence="8 9">
    <name type="scientific">Parafrankia soli</name>
    <dbReference type="NCBI Taxonomy" id="2599596"/>
    <lineage>
        <taxon>Bacteria</taxon>
        <taxon>Bacillati</taxon>
        <taxon>Actinomycetota</taxon>
        <taxon>Actinomycetes</taxon>
        <taxon>Frankiales</taxon>
        <taxon>Frankiaceae</taxon>
        <taxon>Parafrankia</taxon>
    </lineage>
</organism>
<dbReference type="GO" id="GO:0006352">
    <property type="term" value="P:DNA-templated transcription initiation"/>
    <property type="evidence" value="ECO:0007669"/>
    <property type="project" value="InterPro"/>
</dbReference>
<dbReference type="PANTHER" id="PTHR43133">
    <property type="entry name" value="RNA POLYMERASE ECF-TYPE SIGMA FACTO"/>
    <property type="match status" value="1"/>
</dbReference>
<dbReference type="CDD" id="cd06171">
    <property type="entry name" value="Sigma70_r4"/>
    <property type="match status" value="1"/>
</dbReference>
<feature type="domain" description="RNA polymerase sigma-70 region 2" evidence="6">
    <location>
        <begin position="151"/>
        <end position="219"/>
    </location>
</feature>
<name>A0A1S1PE11_9ACTN</name>
<dbReference type="GO" id="GO:0003677">
    <property type="term" value="F:DNA binding"/>
    <property type="evidence" value="ECO:0007669"/>
    <property type="project" value="InterPro"/>
</dbReference>
<keyword evidence="9" id="KW-1185">Reference proteome</keyword>
<comment type="similarity">
    <text evidence="1">Belongs to the sigma-70 factor family. ECF subfamily.</text>
</comment>
<evidence type="ECO:0000256" key="1">
    <source>
        <dbReference type="ARBA" id="ARBA00010641"/>
    </source>
</evidence>
<dbReference type="OrthoDB" id="261230at2"/>
<keyword evidence="2" id="KW-0805">Transcription regulation</keyword>
<evidence type="ECO:0000256" key="5">
    <source>
        <dbReference type="SAM" id="MobiDB-lite"/>
    </source>
</evidence>
<dbReference type="Pfam" id="PF08281">
    <property type="entry name" value="Sigma70_r4_2"/>
    <property type="match status" value="1"/>
</dbReference>
<dbReference type="InterPro" id="IPR013324">
    <property type="entry name" value="RNA_pol_sigma_r3/r4-like"/>
</dbReference>
<dbReference type="Proteomes" id="UP000179769">
    <property type="component" value="Unassembled WGS sequence"/>
</dbReference>